<proteinExistence type="predicted"/>
<organism evidence="1 2">
    <name type="scientific">Rugamonas aquatica</name>
    <dbReference type="NCBI Taxonomy" id="2743357"/>
    <lineage>
        <taxon>Bacteria</taxon>
        <taxon>Pseudomonadati</taxon>
        <taxon>Pseudomonadota</taxon>
        <taxon>Betaproteobacteria</taxon>
        <taxon>Burkholderiales</taxon>
        <taxon>Oxalobacteraceae</taxon>
        <taxon>Telluria group</taxon>
        <taxon>Rugamonas</taxon>
    </lineage>
</organism>
<sequence length="85" mass="9370">MSQLLSADADLLQSEQDALLALSKLLHIWYSEAGLHGMLRSLDATLAQCHAIRDEFAAESAETRLEAERGAISQHLRFMLSLCAD</sequence>
<keyword evidence="2" id="KW-1185">Reference proteome</keyword>
<dbReference type="AlphaFoldDB" id="A0A6A7MW66"/>
<accession>A0A6A7MW66</accession>
<reference evidence="1 2" key="1">
    <citation type="submission" date="2019-10" db="EMBL/GenBank/DDBJ databases">
        <title>Two novel species isolated from a subtropical stream in China.</title>
        <authorList>
            <person name="Lu H."/>
        </authorList>
    </citation>
    <scope>NUCLEOTIDE SEQUENCE [LARGE SCALE GENOMIC DNA]</scope>
    <source>
        <strain evidence="1 2">FT29W</strain>
    </source>
</reference>
<name>A0A6A7MW66_9BURK</name>
<dbReference type="RefSeq" id="WP_152836205.1">
    <property type="nucleotide sequence ID" value="NZ_WHUG01000001.1"/>
</dbReference>
<dbReference type="Proteomes" id="UP000440498">
    <property type="component" value="Unassembled WGS sequence"/>
</dbReference>
<comment type="caution">
    <text evidence="1">The sequence shown here is derived from an EMBL/GenBank/DDBJ whole genome shotgun (WGS) entry which is preliminary data.</text>
</comment>
<evidence type="ECO:0000313" key="1">
    <source>
        <dbReference type="EMBL" id="MQA36844.1"/>
    </source>
</evidence>
<gene>
    <name evidence="1" type="ORF">GEV02_01670</name>
</gene>
<dbReference type="EMBL" id="WHUG01000001">
    <property type="protein sequence ID" value="MQA36844.1"/>
    <property type="molecule type" value="Genomic_DNA"/>
</dbReference>
<protein>
    <submittedName>
        <fullName evidence="1">Uncharacterized protein</fullName>
    </submittedName>
</protein>
<evidence type="ECO:0000313" key="2">
    <source>
        <dbReference type="Proteomes" id="UP000440498"/>
    </source>
</evidence>